<dbReference type="SMART" id="SM00454">
    <property type="entry name" value="SAM"/>
    <property type="match status" value="1"/>
</dbReference>
<accession>A0A813X7I9</accession>
<dbReference type="Proteomes" id="UP000663877">
    <property type="component" value="Unassembled WGS sequence"/>
</dbReference>
<dbReference type="Pfam" id="PF07647">
    <property type="entry name" value="SAM_2"/>
    <property type="match status" value="1"/>
</dbReference>
<dbReference type="InterPro" id="IPR036705">
    <property type="entry name" value="Ribosyl_crysJ1_sf"/>
</dbReference>
<reference evidence="4" key="1">
    <citation type="submission" date="2021-02" db="EMBL/GenBank/DDBJ databases">
        <authorList>
            <person name="Nowell W R."/>
        </authorList>
    </citation>
    <scope>NUCLEOTIDE SEQUENCE</scope>
</reference>
<keyword evidence="1" id="KW-0479">Metal-binding</keyword>
<organism evidence="4 7">
    <name type="scientific">Adineta steineri</name>
    <dbReference type="NCBI Taxonomy" id="433720"/>
    <lineage>
        <taxon>Eukaryota</taxon>
        <taxon>Metazoa</taxon>
        <taxon>Spiralia</taxon>
        <taxon>Gnathifera</taxon>
        <taxon>Rotifera</taxon>
        <taxon>Eurotatoria</taxon>
        <taxon>Bdelloidea</taxon>
        <taxon>Adinetida</taxon>
        <taxon>Adinetidae</taxon>
        <taxon>Adineta</taxon>
    </lineage>
</organism>
<dbReference type="EMBL" id="CAJNOM010000428">
    <property type="protein sequence ID" value="CAF1432099.1"/>
    <property type="molecule type" value="Genomic_DNA"/>
</dbReference>
<dbReference type="PANTHER" id="PTHR16222:SF12">
    <property type="entry name" value="ADP-RIBOSYLGLYCOHYDROLASE-RELATED"/>
    <property type="match status" value="1"/>
</dbReference>
<comment type="cofactor">
    <cofactor evidence="1">
        <name>Mg(2+)</name>
        <dbReference type="ChEBI" id="CHEBI:18420"/>
    </cofactor>
    <text evidence="1">Binds 2 magnesium ions per subunit.</text>
</comment>
<dbReference type="Pfam" id="PF03747">
    <property type="entry name" value="ADP_ribosyl_GH"/>
    <property type="match status" value="1"/>
</dbReference>
<evidence type="ECO:0000313" key="5">
    <source>
        <dbReference type="EMBL" id="CAF1432099.1"/>
    </source>
</evidence>
<dbReference type="Gene3D" id="1.10.4080.10">
    <property type="entry name" value="ADP-ribosylation/Crystallin J1"/>
    <property type="match status" value="1"/>
</dbReference>
<dbReference type="InterPro" id="IPR013761">
    <property type="entry name" value="SAM/pointed_sf"/>
</dbReference>
<gene>
    <name evidence="4" type="ORF">BJG266_LOCUS8395</name>
    <name evidence="5" type="ORF">QVE165_LOCUS39020</name>
</gene>
<evidence type="ECO:0000313" key="6">
    <source>
        <dbReference type="Proteomes" id="UP000663832"/>
    </source>
</evidence>
<dbReference type="OrthoDB" id="410104at2759"/>
<evidence type="ECO:0000313" key="7">
    <source>
        <dbReference type="Proteomes" id="UP000663877"/>
    </source>
</evidence>
<feature type="domain" description="SAM" evidence="3">
    <location>
        <begin position="444"/>
        <end position="510"/>
    </location>
</feature>
<dbReference type="EMBL" id="CAJNOI010000026">
    <property type="protein sequence ID" value="CAF0861316.1"/>
    <property type="molecule type" value="Genomic_DNA"/>
</dbReference>
<dbReference type="InterPro" id="IPR001660">
    <property type="entry name" value="SAM"/>
</dbReference>
<feature type="binding site" evidence="1">
    <location>
        <position position="328"/>
    </location>
    <ligand>
        <name>Mg(2+)</name>
        <dbReference type="ChEBI" id="CHEBI:18420"/>
        <label>1</label>
    </ligand>
</feature>
<feature type="binding site" evidence="1">
    <location>
        <position position="92"/>
    </location>
    <ligand>
        <name>Mg(2+)</name>
        <dbReference type="ChEBI" id="CHEBI:18420"/>
        <label>1</label>
    </ligand>
</feature>
<evidence type="ECO:0000256" key="1">
    <source>
        <dbReference type="PIRSR" id="PIRSR605502-1"/>
    </source>
</evidence>
<dbReference type="PROSITE" id="PS50105">
    <property type="entry name" value="SAM_DOMAIN"/>
    <property type="match status" value="1"/>
</dbReference>
<dbReference type="SUPFAM" id="SSF47769">
    <property type="entry name" value="SAM/Pointed domain"/>
    <property type="match status" value="1"/>
</dbReference>
<dbReference type="SUPFAM" id="SSF101478">
    <property type="entry name" value="ADP-ribosylglycohydrolase"/>
    <property type="match status" value="1"/>
</dbReference>
<evidence type="ECO:0000256" key="2">
    <source>
        <dbReference type="SAM" id="MobiDB-lite"/>
    </source>
</evidence>
<protein>
    <recommendedName>
        <fullName evidence="3">SAM domain-containing protein</fullName>
    </recommendedName>
</protein>
<proteinExistence type="predicted"/>
<feature type="binding site" evidence="1">
    <location>
        <position position="90"/>
    </location>
    <ligand>
        <name>Mg(2+)</name>
        <dbReference type="ChEBI" id="CHEBI:18420"/>
        <label>1</label>
    </ligand>
</feature>
<sequence>MFLEKTWLNLQHHSDGKIKTPKELEGAMSKPPKECQSDIFDRIHGSMIGMALGDALGAHVEFRPHEFLVENPVETLEGGGTWGLKKGQFTDDTSMALCLASSLIVRQDYDPYDQLVRYKWWFREGYMSSTGKCFDIGAATRHSLLEFERRQANVAKKYHISLEALDLTSDPAHLIDFDVKCSADGVAGNGALMRLAPVPLFFYQYPIYAVEYSGHSGEITHGDQKAIDACRYYGALIVAAVKGEKKEDLLDDNFYDKHIKWFDNKPLHPDVESIARGSYKKKEGYAAGIRGKGYIVSALEAALWAFWSDDPKESFKKEVLAAINLGDDTDTTAAIYGQLAGACYGYEKLPEWKEEIYAKKFIKCLSQWIAYEGTKWSPKKLAPLTNPSLTVIEDDGRPRRKSSVSSTLQPPGSEEHTNHNRPKSAEQRNLGSQPQRIYNYDKLKSADDVCHWLEKLGKEYKAYIKAFKEHDINGYWLINHIDNENLVKLGVKDAHHQQTILNGIKKLKEECPVQFATVLKN</sequence>
<feature type="binding site" evidence="1">
    <location>
        <position position="331"/>
    </location>
    <ligand>
        <name>Mg(2+)</name>
        <dbReference type="ChEBI" id="CHEBI:18420"/>
        <label>1</label>
    </ligand>
</feature>
<dbReference type="GO" id="GO:0046872">
    <property type="term" value="F:metal ion binding"/>
    <property type="evidence" value="ECO:0007669"/>
    <property type="project" value="UniProtKB-KW"/>
</dbReference>
<keyword evidence="1" id="KW-0460">Magnesium</keyword>
<evidence type="ECO:0000259" key="3">
    <source>
        <dbReference type="PROSITE" id="PS50105"/>
    </source>
</evidence>
<feature type="region of interest" description="Disordered" evidence="2">
    <location>
        <begin position="390"/>
        <end position="431"/>
    </location>
</feature>
<dbReference type="Proteomes" id="UP000663832">
    <property type="component" value="Unassembled WGS sequence"/>
</dbReference>
<feature type="compositionally biased region" description="Basic and acidic residues" evidence="2">
    <location>
        <begin position="413"/>
        <end position="426"/>
    </location>
</feature>
<evidence type="ECO:0000313" key="4">
    <source>
        <dbReference type="EMBL" id="CAF0861316.1"/>
    </source>
</evidence>
<dbReference type="PANTHER" id="PTHR16222">
    <property type="entry name" value="ADP-RIBOSYLGLYCOHYDROLASE"/>
    <property type="match status" value="1"/>
</dbReference>
<dbReference type="Gene3D" id="1.10.150.50">
    <property type="entry name" value="Transcription Factor, Ets-1"/>
    <property type="match status" value="1"/>
</dbReference>
<feature type="binding site" evidence="1">
    <location>
        <position position="330"/>
    </location>
    <ligand>
        <name>Mg(2+)</name>
        <dbReference type="ChEBI" id="CHEBI:18420"/>
        <label>1</label>
    </ligand>
</feature>
<comment type="caution">
    <text evidence="4">The sequence shown here is derived from an EMBL/GenBank/DDBJ whole genome shotgun (WGS) entry which is preliminary data.</text>
</comment>
<name>A0A813X7I9_9BILA</name>
<dbReference type="InterPro" id="IPR050792">
    <property type="entry name" value="ADP-ribosylglycohydrolase"/>
</dbReference>
<feature type="binding site" evidence="1">
    <location>
        <position position="91"/>
    </location>
    <ligand>
        <name>Mg(2+)</name>
        <dbReference type="ChEBI" id="CHEBI:18420"/>
        <label>1</label>
    </ligand>
</feature>
<keyword evidence="6" id="KW-1185">Reference proteome</keyword>
<dbReference type="AlphaFoldDB" id="A0A813X7I9"/>
<dbReference type="InterPro" id="IPR005502">
    <property type="entry name" value="Ribosyl_crysJ1"/>
</dbReference>